<feature type="region of interest" description="Disordered" evidence="6">
    <location>
        <begin position="231"/>
        <end position="269"/>
    </location>
</feature>
<evidence type="ECO:0000313" key="9">
    <source>
        <dbReference type="Proteomes" id="UP000694580"/>
    </source>
</evidence>
<organism evidence="8 9">
    <name type="scientific">Denticeps clupeoides</name>
    <name type="common">denticle herring</name>
    <dbReference type="NCBI Taxonomy" id="299321"/>
    <lineage>
        <taxon>Eukaryota</taxon>
        <taxon>Metazoa</taxon>
        <taxon>Chordata</taxon>
        <taxon>Craniata</taxon>
        <taxon>Vertebrata</taxon>
        <taxon>Euteleostomi</taxon>
        <taxon>Actinopterygii</taxon>
        <taxon>Neopterygii</taxon>
        <taxon>Teleostei</taxon>
        <taxon>Clupei</taxon>
        <taxon>Clupeiformes</taxon>
        <taxon>Denticipitoidei</taxon>
        <taxon>Denticipitidae</taxon>
        <taxon>Denticeps</taxon>
    </lineage>
</organism>
<comment type="subcellular location">
    <subcellularLocation>
        <location evidence="1">Nucleus</location>
    </subcellularLocation>
</comment>
<evidence type="ECO:0000313" key="8">
    <source>
        <dbReference type="Ensembl" id="ENSDCDP00010000635.1"/>
    </source>
</evidence>
<reference evidence="8 9" key="1">
    <citation type="submission" date="2020-06" db="EMBL/GenBank/DDBJ databases">
        <authorList>
            <consortium name="Wellcome Sanger Institute Data Sharing"/>
        </authorList>
    </citation>
    <scope>NUCLEOTIDE SEQUENCE [LARGE SCALE GENOMIC DNA]</scope>
</reference>
<evidence type="ECO:0000256" key="2">
    <source>
        <dbReference type="ARBA" id="ARBA00022723"/>
    </source>
</evidence>
<feature type="compositionally biased region" description="Basic and acidic residues" evidence="6">
    <location>
        <begin position="1047"/>
        <end position="1064"/>
    </location>
</feature>
<feature type="compositionally biased region" description="Basic and acidic residues" evidence="6">
    <location>
        <begin position="231"/>
        <end position="253"/>
    </location>
</feature>
<protein>
    <recommendedName>
        <fullName evidence="7">Matrin-type domain-containing protein</fullName>
    </recommendedName>
</protein>
<reference evidence="8" key="2">
    <citation type="submission" date="2025-08" db="UniProtKB">
        <authorList>
            <consortium name="Ensembl"/>
        </authorList>
    </citation>
    <scope>IDENTIFICATION</scope>
</reference>
<feature type="region of interest" description="Disordered" evidence="6">
    <location>
        <begin position="114"/>
        <end position="151"/>
    </location>
</feature>
<accession>A0AAY3ZYG3</accession>
<feature type="compositionally biased region" description="Polar residues" evidence="6">
    <location>
        <begin position="1223"/>
        <end position="1237"/>
    </location>
</feature>
<feature type="compositionally biased region" description="Basic residues" evidence="6">
    <location>
        <begin position="1294"/>
        <end position="1315"/>
    </location>
</feature>
<gene>
    <name evidence="8" type="primary">CAST</name>
</gene>
<feature type="compositionally biased region" description="Basic and acidic residues" evidence="6">
    <location>
        <begin position="628"/>
        <end position="647"/>
    </location>
</feature>
<feature type="compositionally biased region" description="Low complexity" evidence="6">
    <location>
        <begin position="46"/>
        <end position="68"/>
    </location>
</feature>
<feature type="compositionally biased region" description="Polar residues" evidence="6">
    <location>
        <begin position="926"/>
        <end position="937"/>
    </location>
</feature>
<sequence length="1487" mass="161504">MVQSLAPALLAELAKKKRNIESSKDESSKDGTSERSASPASKQRSSSKAASTKAASTKAVFASTKAASTKAVFASTKAASTKAVFASTKAASTKAVFASTKAASTKAVFASTKAASMKPAPSATKPAPSATKPAPATTKSSSLSSTTKWKKKVPSMNSGMLKLKGLPIGTPYQDIVEAIKPFGKCTNVIVLKKTNEAYVRIEKEQDSIALLNCKDLTVNGNKITVSLKETGEETHVEQKDQTDCKSAATKKESSPSAISKASHNKADPEKAPIKAAPVVKKVLRKEIPWRKNIVEIAGLPESGVSEEELASLARPHGFNTVPVIAMTLKKAYLELPDTHAAEAMVKAFSESPAKINDTILTVSKMSMPMDLSYTESLFRVLMGIEKTSEIVTLPERLVTIGNVPNSDSALTEILEIIKSIGAHKRFLLLNNRVIFEMESPDITQNVHAHFLKCPCTVQEKVLTATLARIPKAAKEAKRKKDVDANTSSQKPGKAEDKDSVDSGSVAHNLSKTDIATPEEAVAGGGGPTSVENVVSPASATLDIAMASPTREECATAELGSARALDVDMQEPDLPNEGVAEKSAASAEKGASQTEDETATSVPLPESSTETQQDLVDFAPVEDGFNGGKPEEMKTELEEDFTANRKADCGVTSCSELTETKNDFTEDPDQASTTNSEADVQPRNQQQTNKTASKPEGEQATGETDPDNPITKPDPSQDFLPVSQEMLKALEAAVHQCRMQSSLRQKQKQAEAQSNITATKDSKTNQSDLDKTTPEGDNEQPRLSSERSSSRSRRRGRAGSEDNRPASAPRDVSGSTPSVSQKSRKESSPVTSKSRERKDEGKRKSRSSSRISASSKSDSRAREEELVESEDFPFNLDEFVTVDEVGDEVEEVPVPKSFKDPQKPAEKKSAQKRSAPVARGKRAKKSPPQTRTYRTRSGMTKEVEAVKDEAANTAENQMEADVCEPADVPSHSEQEADELKTEVSTCTSVPLDEQEKAMDETMATDTETKAELQSALPTPSATLAPSTVTSEPSPADRAQDEIVAPGPVKEDCVSEERTPSAKVEEMQSAGSESLEESEKLPEPQTTTGITEPTSGRGEEEALGSHLQTQNVLVTLDEVCEEEDNYPEEVDEEELLKMQAGEYPEALFTVDEIGEDEVEEKDIHALVTLDEIVEEEDEEQKNLEITSETLPDNKEEEDERVDSFNPEALVTLDEANDDEMEQEGGTKNSKPVDNTTKAFDQSAEAPPSPDLDEFPQINFVTVDEVGEEDTQEEVRKAPPEELKEEEEEEEEVAVSTRKRTKGRRKARQTAAKRRAAAKAKEISEQESDKSPAMTSTTTELAPAAAESPIAHATLPTEEPEKEEPQLRQKEEEKDVDDQMQGDSEGTSETRAATKEAAKERREAETSEETKAKRSRSRSPVRMDFTMPPFSPNNPIGIDFVVPKMGYFCKLCSLFYSSEETAKKSHCSSMRHYQNVQKYYEKMRSEQGGS</sequence>
<dbReference type="InterPro" id="IPR026811">
    <property type="entry name" value="CIZ1"/>
</dbReference>
<feature type="region of interest" description="Disordered" evidence="6">
    <location>
        <begin position="16"/>
        <end position="68"/>
    </location>
</feature>
<evidence type="ECO:0000256" key="4">
    <source>
        <dbReference type="ARBA" id="ARBA00022833"/>
    </source>
</evidence>
<dbReference type="InterPro" id="IPR003604">
    <property type="entry name" value="Matrin/U1-like-C_Znf_C2H2"/>
</dbReference>
<keyword evidence="3" id="KW-0863">Zinc-finger</keyword>
<feature type="compositionally biased region" description="Basic and acidic residues" evidence="6">
    <location>
        <begin position="1316"/>
        <end position="1327"/>
    </location>
</feature>
<dbReference type="InterPro" id="IPR035979">
    <property type="entry name" value="RBD_domain_sf"/>
</dbReference>
<evidence type="ECO:0000256" key="1">
    <source>
        <dbReference type="ARBA" id="ARBA00004123"/>
    </source>
</evidence>
<feature type="compositionally biased region" description="Low complexity" evidence="6">
    <location>
        <begin position="1339"/>
        <end position="1354"/>
    </location>
</feature>
<feature type="compositionally biased region" description="Polar residues" evidence="6">
    <location>
        <begin position="1014"/>
        <end position="1031"/>
    </location>
</feature>
<dbReference type="SMART" id="SM00451">
    <property type="entry name" value="ZnF_U1"/>
    <property type="match status" value="1"/>
</dbReference>
<evidence type="ECO:0000256" key="3">
    <source>
        <dbReference type="ARBA" id="ARBA00022771"/>
    </source>
</evidence>
<dbReference type="Ensembl" id="ENSDCDT00010000663.1">
    <property type="protein sequence ID" value="ENSDCDP00010000635.1"/>
    <property type="gene ID" value="ENSDCDG00010000353.1"/>
</dbReference>
<dbReference type="InterPro" id="IPR012677">
    <property type="entry name" value="Nucleotide-bd_a/b_plait_sf"/>
</dbReference>
<feature type="compositionally biased region" description="Basic and acidic residues" evidence="6">
    <location>
        <begin position="19"/>
        <end position="33"/>
    </location>
</feature>
<feature type="region of interest" description="Disordered" evidence="6">
    <location>
        <begin position="1173"/>
        <end position="1431"/>
    </location>
</feature>
<keyword evidence="2" id="KW-0479">Metal-binding</keyword>
<dbReference type="GO" id="GO:0005634">
    <property type="term" value="C:nucleus"/>
    <property type="evidence" value="ECO:0007669"/>
    <property type="project" value="UniProtKB-SubCell"/>
</dbReference>
<feature type="compositionally biased region" description="Basic and acidic residues" evidence="6">
    <location>
        <begin position="822"/>
        <end position="841"/>
    </location>
</feature>
<feature type="compositionally biased region" description="Polar residues" evidence="6">
    <location>
        <begin position="669"/>
        <end position="691"/>
    </location>
</feature>
<feature type="compositionally biased region" description="Basic and acidic residues" evidence="6">
    <location>
        <begin position="896"/>
        <end position="908"/>
    </location>
</feature>
<feature type="compositionally biased region" description="Polar residues" evidence="6">
    <location>
        <begin position="501"/>
        <end position="513"/>
    </location>
</feature>
<proteinExistence type="predicted"/>
<feature type="compositionally biased region" description="Basic and acidic residues" evidence="6">
    <location>
        <begin position="1389"/>
        <end position="1409"/>
    </location>
</feature>
<dbReference type="PROSITE" id="PS50171">
    <property type="entry name" value="ZF_MATRIN"/>
    <property type="match status" value="1"/>
</dbReference>
<keyword evidence="5" id="KW-0539">Nucleus</keyword>
<feature type="compositionally biased region" description="Polar residues" evidence="6">
    <location>
        <begin position="737"/>
        <end position="758"/>
    </location>
</feature>
<feature type="domain" description="Matrin-type" evidence="7">
    <location>
        <begin position="1444"/>
        <end position="1475"/>
    </location>
</feature>
<dbReference type="GeneTree" id="ENSGT01060000248840"/>
<dbReference type="GO" id="GO:0003723">
    <property type="term" value="F:RNA binding"/>
    <property type="evidence" value="ECO:0007669"/>
    <property type="project" value="InterPro"/>
</dbReference>
<feature type="compositionally biased region" description="Low complexity" evidence="6">
    <location>
        <begin position="576"/>
        <end position="591"/>
    </location>
</feature>
<evidence type="ECO:0000259" key="7">
    <source>
        <dbReference type="PROSITE" id="PS50171"/>
    </source>
</evidence>
<feature type="region of interest" description="Disordered" evidence="6">
    <location>
        <begin position="473"/>
        <end position="533"/>
    </location>
</feature>
<feature type="compositionally biased region" description="Basic and acidic residues" evidence="6">
    <location>
        <begin position="969"/>
        <end position="980"/>
    </location>
</feature>
<keyword evidence="9" id="KW-1185">Reference proteome</keyword>
<evidence type="ECO:0000256" key="5">
    <source>
        <dbReference type="ARBA" id="ARBA00023242"/>
    </source>
</evidence>
<feature type="compositionally biased region" description="Basic and acidic residues" evidence="6">
    <location>
        <begin position="938"/>
        <end position="949"/>
    </location>
</feature>
<dbReference type="PANTHER" id="PTHR15491:SF9">
    <property type="entry name" value="CIP1-INTERACTING ZINC FINGER PROTEIN"/>
    <property type="match status" value="1"/>
</dbReference>
<dbReference type="SUPFAM" id="SSF57667">
    <property type="entry name" value="beta-beta-alpha zinc fingers"/>
    <property type="match status" value="1"/>
</dbReference>
<dbReference type="SMART" id="SM00360">
    <property type="entry name" value="RRM"/>
    <property type="match status" value="1"/>
</dbReference>
<dbReference type="InterPro" id="IPR000504">
    <property type="entry name" value="RRM_dom"/>
</dbReference>
<feature type="compositionally biased region" description="Basic and acidic residues" evidence="6">
    <location>
        <begin position="759"/>
        <end position="773"/>
    </location>
</feature>
<dbReference type="InterPro" id="IPR000690">
    <property type="entry name" value="Matrin/U1-C_Znf_C2H2"/>
</dbReference>
<reference evidence="8" key="3">
    <citation type="submission" date="2025-09" db="UniProtKB">
        <authorList>
            <consortium name="Ensembl"/>
        </authorList>
    </citation>
    <scope>IDENTIFICATION</scope>
</reference>
<dbReference type="PANTHER" id="PTHR15491">
    <property type="match status" value="1"/>
</dbReference>
<feature type="compositionally biased region" description="Basic and acidic residues" evidence="6">
    <location>
        <begin position="473"/>
        <end position="483"/>
    </location>
</feature>
<feature type="compositionally biased region" description="Polar residues" evidence="6">
    <location>
        <begin position="1083"/>
        <end position="1092"/>
    </location>
</feature>
<feature type="compositionally biased region" description="Acidic residues" evidence="6">
    <location>
        <begin position="1280"/>
        <end position="1290"/>
    </location>
</feature>
<keyword evidence="4" id="KW-0862">Zinc</keyword>
<dbReference type="GO" id="GO:0008270">
    <property type="term" value="F:zinc ion binding"/>
    <property type="evidence" value="ECO:0007669"/>
    <property type="project" value="UniProtKB-KW"/>
</dbReference>
<name>A0AAY3ZYG3_9TELE</name>
<dbReference type="SUPFAM" id="SSF54928">
    <property type="entry name" value="RNA-binding domain, RBD"/>
    <property type="match status" value="2"/>
</dbReference>
<feature type="compositionally biased region" description="Acidic residues" evidence="6">
    <location>
        <begin position="879"/>
        <end position="890"/>
    </location>
</feature>
<feature type="region of interest" description="Disordered" evidence="6">
    <location>
        <begin position="571"/>
        <end position="1108"/>
    </location>
</feature>
<dbReference type="InterPro" id="IPR036236">
    <property type="entry name" value="Znf_C2H2_sf"/>
</dbReference>
<feature type="compositionally biased region" description="Basic and acidic residues" evidence="6">
    <location>
        <begin position="1270"/>
        <end position="1279"/>
    </location>
</feature>
<feature type="compositionally biased region" description="Basic and acidic residues" evidence="6">
    <location>
        <begin position="1360"/>
        <end position="1370"/>
    </location>
</feature>
<feature type="compositionally biased region" description="Low complexity" evidence="6">
    <location>
        <begin position="114"/>
        <end position="147"/>
    </location>
</feature>
<dbReference type="Gene3D" id="3.30.70.330">
    <property type="match status" value="2"/>
</dbReference>
<evidence type="ECO:0000256" key="6">
    <source>
        <dbReference type="SAM" id="MobiDB-lite"/>
    </source>
</evidence>
<dbReference type="Proteomes" id="UP000694580">
    <property type="component" value="Chromosome 1"/>
</dbReference>
<dbReference type="Gene3D" id="3.30.160.60">
    <property type="entry name" value="Classic Zinc Finger"/>
    <property type="match status" value="1"/>
</dbReference>
<feature type="compositionally biased region" description="Polar residues" evidence="6">
    <location>
        <begin position="34"/>
        <end position="44"/>
    </location>
</feature>